<proteinExistence type="predicted"/>
<dbReference type="Proteomes" id="UP000003288">
    <property type="component" value="Unassembled WGS sequence"/>
</dbReference>
<dbReference type="AlphaFoldDB" id="A0AAI9AHR1"/>
<dbReference type="EMBL" id="ABCJ01000003">
    <property type="protein sequence ID" value="EDM23709.1"/>
    <property type="molecule type" value="Genomic_DNA"/>
</dbReference>
<evidence type="ECO:0008006" key="3">
    <source>
        <dbReference type="Google" id="ProtNLM"/>
    </source>
</evidence>
<dbReference type="SUPFAM" id="SSF48452">
    <property type="entry name" value="TPR-like"/>
    <property type="match status" value="1"/>
</dbReference>
<dbReference type="InterPro" id="IPR011990">
    <property type="entry name" value="TPR-like_helical_dom_sf"/>
</dbReference>
<evidence type="ECO:0000313" key="2">
    <source>
        <dbReference type="Proteomes" id="UP000003288"/>
    </source>
</evidence>
<name>A0AAI9AHR1_9BACT</name>
<dbReference type="Gene3D" id="1.25.40.10">
    <property type="entry name" value="Tetratricopeptide repeat domain"/>
    <property type="match status" value="1"/>
</dbReference>
<accession>A0AAI9AHR1</accession>
<reference evidence="1 2" key="1">
    <citation type="journal article" date="2011" name="Stand. Genomic Sci.">
        <title>Draft genome sequence of Caminibacter mediatlanticus strain TB-2, an epsilonproteobacterium isolated from a deep-sea hydrothermal vent.</title>
        <authorList>
            <person name="Giovannelli D."/>
            <person name="Ferriera S."/>
            <person name="Johnson J."/>
            <person name="Kravitz S."/>
            <person name="Perez-Rodriguez I."/>
            <person name="Ricci J."/>
            <person name="O'Brien C."/>
            <person name="Voordeckers J.W."/>
            <person name="Bini E."/>
            <person name="Vetriani C."/>
        </authorList>
    </citation>
    <scope>NUCLEOTIDE SEQUENCE [LARGE SCALE GENOMIC DNA]</scope>
    <source>
        <strain evidence="1 2">TB-2</strain>
    </source>
</reference>
<gene>
    <name evidence="1" type="ORF">CMTB2_00539</name>
</gene>
<evidence type="ECO:0000313" key="1">
    <source>
        <dbReference type="EMBL" id="EDM23709.1"/>
    </source>
</evidence>
<comment type="caution">
    <text evidence="1">The sequence shown here is derived from an EMBL/GenBank/DDBJ whole genome shotgun (WGS) entry which is preliminary data.</text>
</comment>
<organism evidence="1 2">
    <name type="scientific">Caminibacter mediatlanticus TB-2</name>
    <dbReference type="NCBI Taxonomy" id="391592"/>
    <lineage>
        <taxon>Bacteria</taxon>
        <taxon>Pseudomonadati</taxon>
        <taxon>Campylobacterota</taxon>
        <taxon>Epsilonproteobacteria</taxon>
        <taxon>Nautiliales</taxon>
        <taxon>Nautiliaceae</taxon>
        <taxon>Caminibacter</taxon>
    </lineage>
</organism>
<dbReference type="RefSeq" id="WP_007474190.1">
    <property type="nucleotide sequence ID" value="NZ_ABCJ01000003.1"/>
</dbReference>
<protein>
    <recommendedName>
        <fullName evidence="3">Tetratricopeptide repeat protein</fullName>
    </recommendedName>
</protein>
<sequence>MIIILIVKEGIKYVQKALNLDPTNEEYIDSLAWGYYKLGKCKEAKELIDYVKLKDKTILRHKNLINQCIKENNDFRQNNKSNKNRLRKKKK</sequence>